<dbReference type="HOGENOM" id="CLU_086360_0_0_5"/>
<evidence type="ECO:0000313" key="2">
    <source>
        <dbReference type="EMBL" id="AFL54501.1"/>
    </source>
</evidence>
<evidence type="ECO:0000313" key="3">
    <source>
        <dbReference type="Proteomes" id="UP000006180"/>
    </source>
</evidence>
<dbReference type="PANTHER" id="PTHR34408:SF1">
    <property type="entry name" value="GLYCOSYL HYDROLASE FAMILY 19 DOMAIN-CONTAINING PROTEIN HI_1415"/>
    <property type="match status" value="1"/>
</dbReference>
<feature type="domain" description="SH3b" evidence="1">
    <location>
        <begin position="107"/>
        <end position="170"/>
    </location>
</feature>
<feature type="domain" description="SH3b" evidence="1">
    <location>
        <begin position="181"/>
        <end position="240"/>
    </location>
</feature>
<dbReference type="InterPro" id="IPR003646">
    <property type="entry name" value="SH3-like_bac-type"/>
</dbReference>
<proteinExistence type="predicted"/>
<dbReference type="Pfam" id="PF06347">
    <property type="entry name" value="SH3_4"/>
    <property type="match status" value="2"/>
</dbReference>
<name>I3XF45_SINF2</name>
<dbReference type="STRING" id="1185652.USDA257_c59970"/>
<dbReference type="Proteomes" id="UP000006180">
    <property type="component" value="Chromosome"/>
</dbReference>
<reference evidence="2 3" key="1">
    <citation type="journal article" date="2012" name="J. Bacteriol.">
        <title>Complete genome sequence of the broad-host-range strain Sinorhizobium fredii USDA257.</title>
        <authorList>
            <person name="Schuldes J."/>
            <person name="Rodriguez Orbegoso M."/>
            <person name="Schmeisser C."/>
            <person name="Krishnan H.B."/>
            <person name="Daniel R."/>
            <person name="Streit W.R."/>
        </authorList>
    </citation>
    <scope>NUCLEOTIDE SEQUENCE [LARGE SCALE GENOMIC DNA]</scope>
    <source>
        <strain evidence="2 3">USDA 257</strain>
    </source>
</reference>
<protein>
    <recommendedName>
        <fullName evidence="1">SH3b domain-containing protein</fullName>
    </recommendedName>
</protein>
<dbReference type="Gene3D" id="2.30.30.40">
    <property type="entry name" value="SH3 Domains"/>
    <property type="match status" value="2"/>
</dbReference>
<dbReference type="EMBL" id="CP003563">
    <property type="protein sequence ID" value="AFL54501.1"/>
    <property type="molecule type" value="Genomic_DNA"/>
</dbReference>
<dbReference type="AlphaFoldDB" id="I3XF45"/>
<dbReference type="InterPro" id="IPR010466">
    <property type="entry name" value="DUF1058"/>
</dbReference>
<dbReference type="SMART" id="SM00287">
    <property type="entry name" value="SH3b"/>
    <property type="match status" value="2"/>
</dbReference>
<organism evidence="2 3">
    <name type="scientific">Sinorhizobium fredii (strain USDA 257)</name>
    <dbReference type="NCBI Taxonomy" id="1185652"/>
    <lineage>
        <taxon>Bacteria</taxon>
        <taxon>Pseudomonadati</taxon>
        <taxon>Pseudomonadota</taxon>
        <taxon>Alphaproteobacteria</taxon>
        <taxon>Hyphomicrobiales</taxon>
        <taxon>Rhizobiaceae</taxon>
        <taxon>Sinorhizobium/Ensifer group</taxon>
        <taxon>Sinorhizobium</taxon>
    </lineage>
</organism>
<sequence length="246" mass="27096">MKVAVRVQDLRHASGRARSRVRPRIGNDPRIRTCGNSKCYSELCASEKATAVETPQGLAYDRNMGFVMRHIISKASQLLLAAFLGTAIMNSAAFAQAAKGPSGLPLPRFVSLKSRSVNLRIGPSLDYAVAFRYLRSGVPVEIIQEYDNWRRIRDADGTEGWVNQALLSGDRTAVAAPWMRGKGEEIFVNLRRDPQSTAPIIARMQPGVLLHIGECNGDWCHAETQGVEGWIAQSEIWGAYPGEAFK</sequence>
<dbReference type="PATRIC" id="fig|1185652.3.peg.6225"/>
<dbReference type="InterPro" id="IPR052354">
    <property type="entry name" value="Cell_Wall_Dynamics_Protein"/>
</dbReference>
<accession>I3XF45</accession>
<evidence type="ECO:0000259" key="1">
    <source>
        <dbReference type="SMART" id="SM00287"/>
    </source>
</evidence>
<dbReference type="eggNOG" id="COG3807">
    <property type="taxonomic scope" value="Bacteria"/>
</dbReference>
<dbReference type="PANTHER" id="PTHR34408">
    <property type="entry name" value="FAMILY PROTEIN, PUTATIVE-RELATED"/>
    <property type="match status" value="1"/>
</dbReference>
<dbReference type="KEGG" id="sfd:USDA257_c59970"/>
<gene>
    <name evidence="2" type="ORF">USDA257_c59970</name>
</gene>